<evidence type="ECO:0008006" key="5">
    <source>
        <dbReference type="Google" id="ProtNLM"/>
    </source>
</evidence>
<feature type="transmembrane region" description="Helical" evidence="3">
    <location>
        <begin position="486"/>
        <end position="504"/>
    </location>
</feature>
<feature type="transmembrane region" description="Helical" evidence="3">
    <location>
        <begin position="457"/>
        <end position="480"/>
    </location>
</feature>
<gene>
    <name evidence="4" type="ORF">PYX00_011758</name>
</gene>
<dbReference type="PRINTS" id="PR00600">
    <property type="entry name" value="PP2APR55"/>
</dbReference>
<organism evidence="4">
    <name type="scientific">Menopon gallinae</name>
    <name type="common">poultry shaft louse</name>
    <dbReference type="NCBI Taxonomy" id="328185"/>
    <lineage>
        <taxon>Eukaryota</taxon>
        <taxon>Metazoa</taxon>
        <taxon>Ecdysozoa</taxon>
        <taxon>Arthropoda</taxon>
        <taxon>Hexapoda</taxon>
        <taxon>Insecta</taxon>
        <taxon>Pterygota</taxon>
        <taxon>Neoptera</taxon>
        <taxon>Paraneoptera</taxon>
        <taxon>Psocodea</taxon>
        <taxon>Troctomorpha</taxon>
        <taxon>Phthiraptera</taxon>
        <taxon>Amblycera</taxon>
        <taxon>Menoponidae</taxon>
        <taxon>Menopon</taxon>
    </lineage>
</organism>
<accession>A0AAW2H8H0</accession>
<keyword evidence="1" id="KW-0853">WD repeat</keyword>
<keyword evidence="3" id="KW-0812">Transmembrane</keyword>
<dbReference type="InterPro" id="IPR000009">
    <property type="entry name" value="PP2A_PR55"/>
</dbReference>
<evidence type="ECO:0000313" key="4">
    <source>
        <dbReference type="EMBL" id="KAL0266041.1"/>
    </source>
</evidence>
<proteinExistence type="predicted"/>
<evidence type="ECO:0000256" key="2">
    <source>
        <dbReference type="ARBA" id="ARBA00022737"/>
    </source>
</evidence>
<keyword evidence="3" id="KW-0472">Membrane</keyword>
<dbReference type="PANTHER" id="PTHR11871">
    <property type="entry name" value="PROTEIN PHOSPHATASE PP2A REGULATORY SUBUNIT B"/>
    <property type="match status" value="1"/>
</dbReference>
<comment type="caution">
    <text evidence="4">The sequence shown here is derived from an EMBL/GenBank/DDBJ whole genome shotgun (WGS) entry which is preliminary data.</text>
</comment>
<evidence type="ECO:0000256" key="1">
    <source>
        <dbReference type="ARBA" id="ARBA00022574"/>
    </source>
</evidence>
<feature type="transmembrane region" description="Helical" evidence="3">
    <location>
        <begin position="737"/>
        <end position="753"/>
    </location>
</feature>
<feature type="transmembrane region" description="Helical" evidence="3">
    <location>
        <begin position="554"/>
        <end position="572"/>
    </location>
</feature>
<protein>
    <recommendedName>
        <fullName evidence="5">STAS domain-containing protein</fullName>
    </recommendedName>
</protein>
<name>A0AAW2H8H0_9NEOP</name>
<dbReference type="EMBL" id="JARGDH010000006">
    <property type="protein sequence ID" value="KAL0266041.1"/>
    <property type="molecule type" value="Genomic_DNA"/>
</dbReference>
<feature type="transmembrane region" description="Helical" evidence="3">
    <location>
        <begin position="658"/>
        <end position="677"/>
    </location>
</feature>
<feature type="transmembrane region" description="Helical" evidence="3">
    <location>
        <begin position="684"/>
        <end position="705"/>
    </location>
</feature>
<keyword evidence="2" id="KW-0677">Repeat</keyword>
<dbReference type="AlphaFoldDB" id="A0AAW2H8H0"/>
<dbReference type="InterPro" id="IPR036322">
    <property type="entry name" value="WD40_repeat_dom_sf"/>
</dbReference>
<sequence length="898" mass="100593">MWTFKYRLRLRNSRVNSVVSSLYSRGGNIYMGSSDGKVSTGRYVIQSHEREFDYLESSDISEKINSIASFSSGSFHENLIVCNEKSIKVWRVRPRMSTSEILEMGYQSMGDGGVLVPGGDEGGCDAATEYVSECVKTLKNIHNYSINSLTVSNNDHYMLSSDYLRIYLWCTQNMSHCFNLVDSKPKRYDELEFVITRCLFKDSSVFGYGTTHGMVYVNDLRLSPRSMRVNTASANKSSFYDDLTKAISDFRFFGDNYLVTRDLNSLTVYDMRNSHAEQKRYPLFETHESFLENILSRDSESDSFSIGLANKTLVTGGYGAKVYLVSLDRDEIEAINLEENVQGGAVEHCVMDGNLFACSLKASELINRTATYFLLFILNLVDMSTSGSIMLGLESGSEKKLRGASSCIYLVSLVVSQITYNCFTKMGVGIVAGPITEAYFITKEIYQSAESMGGNTLTNACAAMSVATLMYGMISLLIYMLNIHHIASLIPISVLNGCLTGVGIKQFDIGRQLLLQGSYGYGKAVSIMAALFAATLFVFFVQRRYCASNYVPCLYGVALTLVFYAAVSVGGISRQRLLDLRIIPEEPINLWESFGSVAREIRPLEVSPWTLWGLRTPILKLCSFSLIHLPVNLLSYGASTGTSVSLRSEFQTQGISNVVGALFFFPVYFINCYSIILKESRACTFYDGIVLACCYSLFLFVSGFIQSNVPTFVQCIFPTLVGVSLCYSGFVESWKEASIGEYFIITVTAFISWNSEVYWGFLAGTLLCIALYLYYSNKHIDILRLKRAHAPAFLKNYKENIDYIRIDFVLFFVKVPAFRKLVGSTTKKIVIIDLSSCLSFDMLGNAVFRDVLKDDTRVFVVVGKPLHANFESIRFFKNVEICGNYEHVECVLDDLIEK</sequence>
<feature type="transmembrane region" description="Helical" evidence="3">
    <location>
        <begin position="711"/>
        <end position="730"/>
    </location>
</feature>
<dbReference type="InterPro" id="IPR015943">
    <property type="entry name" value="WD40/YVTN_repeat-like_dom_sf"/>
</dbReference>
<evidence type="ECO:0000256" key="3">
    <source>
        <dbReference type="SAM" id="Phobius"/>
    </source>
</evidence>
<feature type="transmembrane region" description="Helical" evidence="3">
    <location>
        <begin position="524"/>
        <end position="542"/>
    </location>
</feature>
<feature type="transmembrane region" description="Helical" evidence="3">
    <location>
        <begin position="759"/>
        <end position="777"/>
    </location>
</feature>
<keyword evidence="3" id="KW-1133">Transmembrane helix</keyword>
<reference evidence="4" key="1">
    <citation type="journal article" date="2024" name="Gigascience">
        <title>Chromosome-level genome of the poultry shaft louse Menopon gallinae provides insight into the host-switching and adaptive evolution of parasitic lice.</title>
        <authorList>
            <person name="Xu Y."/>
            <person name="Ma L."/>
            <person name="Liu S."/>
            <person name="Liang Y."/>
            <person name="Liu Q."/>
            <person name="He Z."/>
            <person name="Tian L."/>
            <person name="Duan Y."/>
            <person name="Cai W."/>
            <person name="Li H."/>
            <person name="Song F."/>
        </authorList>
    </citation>
    <scope>NUCLEOTIDE SEQUENCE</scope>
    <source>
        <strain evidence="4">Cailab_2023a</strain>
    </source>
</reference>
<dbReference type="GO" id="GO:0000159">
    <property type="term" value="C:protein phosphatase type 2A complex"/>
    <property type="evidence" value="ECO:0007669"/>
    <property type="project" value="InterPro"/>
</dbReference>
<dbReference type="SUPFAM" id="SSF50978">
    <property type="entry name" value="WD40 repeat-like"/>
    <property type="match status" value="1"/>
</dbReference>
<dbReference type="Gene3D" id="2.130.10.10">
    <property type="entry name" value="YVTN repeat-like/Quinoprotein amine dehydrogenase"/>
    <property type="match status" value="1"/>
</dbReference>
<dbReference type="GO" id="GO:0019888">
    <property type="term" value="F:protein phosphatase regulator activity"/>
    <property type="evidence" value="ECO:0007669"/>
    <property type="project" value="InterPro"/>
</dbReference>